<dbReference type="AlphaFoldDB" id="A0AAE0H001"/>
<evidence type="ECO:0000313" key="4">
    <source>
        <dbReference type="Proteomes" id="UP001190700"/>
    </source>
</evidence>
<feature type="transmembrane region" description="Helical" evidence="2">
    <location>
        <begin position="205"/>
        <end position="225"/>
    </location>
</feature>
<keyword evidence="2" id="KW-0472">Membrane</keyword>
<evidence type="ECO:0000256" key="1">
    <source>
        <dbReference type="SAM" id="MobiDB-lite"/>
    </source>
</evidence>
<name>A0AAE0H001_9CHLO</name>
<keyword evidence="2" id="KW-1133">Transmembrane helix</keyword>
<organism evidence="3 4">
    <name type="scientific">Cymbomonas tetramitiformis</name>
    <dbReference type="NCBI Taxonomy" id="36881"/>
    <lineage>
        <taxon>Eukaryota</taxon>
        <taxon>Viridiplantae</taxon>
        <taxon>Chlorophyta</taxon>
        <taxon>Pyramimonadophyceae</taxon>
        <taxon>Pyramimonadales</taxon>
        <taxon>Pyramimonadaceae</taxon>
        <taxon>Cymbomonas</taxon>
    </lineage>
</organism>
<evidence type="ECO:0000256" key="2">
    <source>
        <dbReference type="SAM" id="Phobius"/>
    </source>
</evidence>
<dbReference type="Proteomes" id="UP001190700">
    <property type="component" value="Unassembled WGS sequence"/>
</dbReference>
<feature type="compositionally biased region" description="Polar residues" evidence="1">
    <location>
        <begin position="1"/>
        <end position="21"/>
    </location>
</feature>
<keyword evidence="4" id="KW-1185">Reference proteome</keyword>
<reference evidence="3 4" key="1">
    <citation type="journal article" date="2015" name="Genome Biol. Evol.">
        <title>Comparative Genomics of a Bacterivorous Green Alga Reveals Evolutionary Causalities and Consequences of Phago-Mixotrophic Mode of Nutrition.</title>
        <authorList>
            <person name="Burns J.A."/>
            <person name="Paasch A."/>
            <person name="Narechania A."/>
            <person name="Kim E."/>
        </authorList>
    </citation>
    <scope>NUCLEOTIDE SEQUENCE [LARGE SCALE GENOMIC DNA]</scope>
    <source>
        <strain evidence="3 4">PLY_AMNH</strain>
    </source>
</reference>
<gene>
    <name evidence="3" type="ORF">CYMTET_5134</name>
</gene>
<feature type="region of interest" description="Disordered" evidence="1">
    <location>
        <begin position="1"/>
        <end position="59"/>
    </location>
</feature>
<keyword evidence="2" id="KW-0812">Transmembrane</keyword>
<sequence length="236" mass="26163">MASKPSTARVSFNPEFSSTANIPEGTRSKLTRRATLPSVVPSSRDGNLEAEEDSLSSRTEHGVWQVLSHMAPESSPDVSGVAFMHKVKEKLLSEHKLLHTGKARLETLVSQSEQQFQEKIQENVARVRLEVDLLKGILEDRHQGGEQLLNPEKTIGLFLKAIERERKGLEASEDYFGISRAHDKSIREDMDVSVHGQGNSFLPTVLQSSILILCAVCFLSCLYGFPSEFRAANNST</sequence>
<accession>A0AAE0H001</accession>
<comment type="caution">
    <text evidence="3">The sequence shown here is derived from an EMBL/GenBank/DDBJ whole genome shotgun (WGS) entry which is preliminary data.</text>
</comment>
<protein>
    <submittedName>
        <fullName evidence="3">Uncharacterized protein</fullName>
    </submittedName>
</protein>
<dbReference type="EMBL" id="LGRX02000890">
    <property type="protein sequence ID" value="KAK3287353.1"/>
    <property type="molecule type" value="Genomic_DNA"/>
</dbReference>
<proteinExistence type="predicted"/>
<evidence type="ECO:0000313" key="3">
    <source>
        <dbReference type="EMBL" id="KAK3287353.1"/>
    </source>
</evidence>